<comment type="caution">
    <text evidence="5">The sequence shown here is derived from an EMBL/GenBank/DDBJ whole genome shotgun (WGS) entry which is preliminary data.</text>
</comment>
<dbReference type="InterPro" id="IPR019888">
    <property type="entry name" value="Tscrpt_reg_AsnC-like"/>
</dbReference>
<dbReference type="AlphaFoldDB" id="A0A366J430"/>
<dbReference type="PRINTS" id="PR00033">
    <property type="entry name" value="HTHASNC"/>
</dbReference>
<keyword evidence="3" id="KW-0804">Transcription</keyword>
<dbReference type="GO" id="GO:0005829">
    <property type="term" value="C:cytosol"/>
    <property type="evidence" value="ECO:0007669"/>
    <property type="project" value="TreeGrafter"/>
</dbReference>
<dbReference type="InterPro" id="IPR011008">
    <property type="entry name" value="Dimeric_a/b-barrel"/>
</dbReference>
<evidence type="ECO:0000256" key="3">
    <source>
        <dbReference type="ARBA" id="ARBA00023163"/>
    </source>
</evidence>
<dbReference type="Gene3D" id="3.30.70.920">
    <property type="match status" value="1"/>
</dbReference>
<sequence length="151" mass="16971">MDSFDYQILKIIQNNNRQTTEDIGLQIGLSATAVQRRLKALRQSGVIEKEIAILNPSELSGHILVIVEVVLVQDGTSAINNFKKKTKNYPEVQQSYYVAGKNDFILVIAAKSMHRYDIITQELFLDDESILKFHSNVVMANVKVGLDIPLP</sequence>
<keyword evidence="6" id="KW-1185">Reference proteome</keyword>
<dbReference type="Gene3D" id="1.10.10.10">
    <property type="entry name" value="Winged helix-like DNA-binding domain superfamily/Winged helix DNA-binding domain"/>
    <property type="match status" value="1"/>
</dbReference>
<dbReference type="GO" id="GO:0043565">
    <property type="term" value="F:sequence-specific DNA binding"/>
    <property type="evidence" value="ECO:0007669"/>
    <property type="project" value="InterPro"/>
</dbReference>
<dbReference type="PANTHER" id="PTHR30154">
    <property type="entry name" value="LEUCINE-RESPONSIVE REGULATORY PROTEIN"/>
    <property type="match status" value="1"/>
</dbReference>
<keyword evidence="1" id="KW-0805">Transcription regulation</keyword>
<evidence type="ECO:0000256" key="2">
    <source>
        <dbReference type="ARBA" id="ARBA00023125"/>
    </source>
</evidence>
<dbReference type="InterPro" id="IPR019887">
    <property type="entry name" value="Tscrpt_reg_AsnC/Lrp_C"/>
</dbReference>
<dbReference type="EMBL" id="QNSE01000010">
    <property type="protein sequence ID" value="RBP81150.1"/>
    <property type="molecule type" value="Genomic_DNA"/>
</dbReference>
<dbReference type="InterPro" id="IPR036390">
    <property type="entry name" value="WH_DNA-bd_sf"/>
</dbReference>
<organism evidence="5 6">
    <name type="scientific">Marinomonas rhizomae</name>
    <dbReference type="NCBI Taxonomy" id="491948"/>
    <lineage>
        <taxon>Bacteria</taxon>
        <taxon>Pseudomonadati</taxon>
        <taxon>Pseudomonadota</taxon>
        <taxon>Gammaproteobacteria</taxon>
        <taxon>Oceanospirillales</taxon>
        <taxon>Oceanospirillaceae</taxon>
        <taxon>Marinomonas</taxon>
    </lineage>
</organism>
<dbReference type="PROSITE" id="PS50956">
    <property type="entry name" value="HTH_ASNC_2"/>
    <property type="match status" value="1"/>
</dbReference>
<dbReference type="PANTHER" id="PTHR30154:SF34">
    <property type="entry name" value="TRANSCRIPTIONAL REGULATOR AZLB"/>
    <property type="match status" value="1"/>
</dbReference>
<feature type="domain" description="HTH asnC-type" evidence="4">
    <location>
        <begin position="1"/>
        <end position="63"/>
    </location>
</feature>
<dbReference type="Pfam" id="PF13412">
    <property type="entry name" value="HTH_24"/>
    <property type="match status" value="1"/>
</dbReference>
<dbReference type="InterPro" id="IPR036388">
    <property type="entry name" value="WH-like_DNA-bd_sf"/>
</dbReference>
<evidence type="ECO:0000313" key="5">
    <source>
        <dbReference type="EMBL" id="RBP81150.1"/>
    </source>
</evidence>
<dbReference type="GO" id="GO:0043200">
    <property type="term" value="P:response to amino acid"/>
    <property type="evidence" value="ECO:0007669"/>
    <property type="project" value="TreeGrafter"/>
</dbReference>
<dbReference type="PROSITE" id="PS00519">
    <property type="entry name" value="HTH_ASNC_1"/>
    <property type="match status" value="1"/>
</dbReference>
<dbReference type="SUPFAM" id="SSF54909">
    <property type="entry name" value="Dimeric alpha+beta barrel"/>
    <property type="match status" value="1"/>
</dbReference>
<evidence type="ECO:0000259" key="4">
    <source>
        <dbReference type="PROSITE" id="PS50956"/>
    </source>
</evidence>
<dbReference type="SUPFAM" id="SSF46785">
    <property type="entry name" value="Winged helix' DNA-binding domain"/>
    <property type="match status" value="1"/>
</dbReference>
<name>A0A366J430_9GAMM</name>
<dbReference type="Pfam" id="PF01037">
    <property type="entry name" value="AsnC_trans_reg"/>
    <property type="match status" value="1"/>
</dbReference>
<dbReference type="OrthoDB" id="8590699at2"/>
<proteinExistence type="predicted"/>
<keyword evidence="2 5" id="KW-0238">DNA-binding</keyword>
<gene>
    <name evidence="5" type="ORF">DFP80_110120</name>
</gene>
<accession>A0A366J430</accession>
<reference evidence="5 6" key="1">
    <citation type="submission" date="2018-06" db="EMBL/GenBank/DDBJ databases">
        <title>Genomic Encyclopedia of Type Strains, Phase III (KMG-III): the genomes of soil and plant-associated and newly described type strains.</title>
        <authorList>
            <person name="Whitman W."/>
        </authorList>
    </citation>
    <scope>NUCLEOTIDE SEQUENCE [LARGE SCALE GENOMIC DNA]</scope>
    <source>
        <strain evidence="5 6">CECT 7377</strain>
    </source>
</reference>
<evidence type="ECO:0000256" key="1">
    <source>
        <dbReference type="ARBA" id="ARBA00023015"/>
    </source>
</evidence>
<dbReference type="InterPro" id="IPR000485">
    <property type="entry name" value="AsnC-type_HTH_dom"/>
</dbReference>
<dbReference type="RefSeq" id="WP_113917458.1">
    <property type="nucleotide sequence ID" value="NZ_QNSE01000010.1"/>
</dbReference>
<dbReference type="InterPro" id="IPR019885">
    <property type="entry name" value="Tscrpt_reg_HTH_AsnC-type_CS"/>
</dbReference>
<dbReference type="SMART" id="SM00344">
    <property type="entry name" value="HTH_ASNC"/>
    <property type="match status" value="1"/>
</dbReference>
<evidence type="ECO:0000313" key="6">
    <source>
        <dbReference type="Proteomes" id="UP000252792"/>
    </source>
</evidence>
<protein>
    <submittedName>
        <fullName evidence="5">DNA-binding Lrp family transcriptional regulator</fullName>
    </submittedName>
</protein>
<dbReference type="Proteomes" id="UP000252792">
    <property type="component" value="Unassembled WGS sequence"/>
</dbReference>